<evidence type="ECO:0000313" key="1">
    <source>
        <dbReference type="EMBL" id="KAF2570651.1"/>
    </source>
</evidence>
<accession>A0A8S9ILD9</accession>
<reference evidence="2" key="2">
    <citation type="submission" date="2019-12" db="EMBL/GenBank/DDBJ databases">
        <authorList>
            <person name="Studholme D.J."/>
            <person name="Sarris P."/>
        </authorList>
    </citation>
    <scope>NUCLEOTIDE SEQUENCE</scope>
    <source>
        <strain evidence="2">PFS-1207/04</strain>
        <tissue evidence="2">Leaf</tissue>
    </source>
</reference>
<proteinExistence type="predicted"/>
<dbReference type="EMBL" id="QGKY02001015">
    <property type="protein sequence ID" value="KAF2570651.1"/>
    <property type="molecule type" value="Genomic_DNA"/>
</dbReference>
<keyword evidence="3" id="KW-1185">Reference proteome</keyword>
<reference evidence="2 3" key="3">
    <citation type="journal article" date="2020" name="BMC Genomics">
        <title>Intraspecific diversification of the crop wild relative Brassica cretica Lam. using demographic model selection.</title>
        <authorList>
            <person name="Kioukis A."/>
            <person name="Michalopoulou V.A."/>
            <person name="Briers L."/>
            <person name="Pirintsos S."/>
            <person name="Studholme D.J."/>
            <person name="Pavlidis P."/>
            <person name="Sarris P.F."/>
        </authorList>
    </citation>
    <scope>NUCLEOTIDE SEQUENCE [LARGE SCALE GENOMIC DNA]</scope>
    <source>
        <strain evidence="3">cv. PFS-1207/04</strain>
        <strain evidence="2">PFS-1207/04</strain>
    </source>
</reference>
<organism evidence="1">
    <name type="scientific">Brassica cretica</name>
    <name type="common">Mustard</name>
    <dbReference type="NCBI Taxonomy" id="69181"/>
    <lineage>
        <taxon>Eukaryota</taxon>
        <taxon>Viridiplantae</taxon>
        <taxon>Streptophyta</taxon>
        <taxon>Embryophyta</taxon>
        <taxon>Tracheophyta</taxon>
        <taxon>Spermatophyta</taxon>
        <taxon>Magnoliopsida</taxon>
        <taxon>eudicotyledons</taxon>
        <taxon>Gunneridae</taxon>
        <taxon>Pentapetalae</taxon>
        <taxon>rosids</taxon>
        <taxon>malvids</taxon>
        <taxon>Brassicales</taxon>
        <taxon>Brassicaceae</taxon>
        <taxon>Brassiceae</taxon>
        <taxon>Brassica</taxon>
    </lineage>
</organism>
<dbReference type="Proteomes" id="UP000266723">
    <property type="component" value="Unassembled WGS sequence"/>
</dbReference>
<name>A0A8S9ILD9_BRACR</name>
<evidence type="ECO:0000313" key="3">
    <source>
        <dbReference type="Proteomes" id="UP000266723"/>
    </source>
</evidence>
<gene>
    <name evidence="2" type="ORF">DY000_02011690</name>
    <name evidence="1" type="ORF">F2Q70_00000653</name>
</gene>
<reference evidence="1" key="1">
    <citation type="submission" date="2019-12" db="EMBL/GenBank/DDBJ databases">
        <title>Genome sequencing and annotation of Brassica cretica.</title>
        <authorList>
            <person name="Studholme D.J."/>
            <person name="Sarris P.F."/>
        </authorList>
    </citation>
    <scope>NUCLEOTIDE SEQUENCE</scope>
    <source>
        <strain evidence="1">PFS-102/07</strain>
        <tissue evidence="1">Leaf</tissue>
    </source>
</reference>
<sequence>MDWNIISLFSSSPLLSQALKKKITPPPARDVLSVAGQHHLFPFSSLFAHLFPYICGVDMSDPCGRRGVERWVTVVRSSVSCSKPWCLFAFNEDCSFTAVGACSVHPWLCGGGSAESFACVAQECRRFLCRLWQLVLPLSRYSSFVSSPHCFESGYLSGQCT</sequence>
<dbReference type="AlphaFoldDB" id="A0A8S9ILD9"/>
<comment type="caution">
    <text evidence="1">The sequence shown here is derived from an EMBL/GenBank/DDBJ whole genome shotgun (WGS) entry which is preliminary data.</text>
</comment>
<protein>
    <submittedName>
        <fullName evidence="1">Uncharacterized protein</fullName>
    </submittedName>
</protein>
<dbReference type="EMBL" id="QGKV02000759">
    <property type="protein sequence ID" value="KAF3568575.1"/>
    <property type="molecule type" value="Genomic_DNA"/>
</dbReference>
<evidence type="ECO:0000313" key="2">
    <source>
        <dbReference type="EMBL" id="KAF3568575.1"/>
    </source>
</evidence>